<dbReference type="Proteomes" id="UP000272025">
    <property type="component" value="Unassembled WGS sequence"/>
</dbReference>
<sequence length="339" mass="38220">MATCATSTHPYFQNNTEGNVRVMPLITHSINDPKEQTNECELLYIRVFLFLRDQLINELSQLAASSTNQNSTVFTANTPFRSLGTYLGLRGSCTRTQGNSTQLLGYLSPSFLVIYLPIVIVQIHTQFVTQGITDLFLSHPASSRSRMLMNCLRTGFHNFEGALPNMTTRTVSLRDYFPKSVLHRIHSEVAPQNSSPAILTTHPLYPFRDSPCILIKTMYKVVTTFERSEPRKNDKCKGFERPKSRMSVRPLSTNAVLTMMSIILAVTDSTFLSCPLLTAFIAPNHWQKKEYSRLQLENRHYRPAPLGSFLSGPRGLAQQSLFVAKALGHRSMYGLVPIR</sequence>
<gene>
    <name evidence="1" type="ORF">SODALDRAFT_360597</name>
</gene>
<protein>
    <submittedName>
        <fullName evidence="1">Uncharacterized protein</fullName>
    </submittedName>
</protein>
<organism evidence="1 2">
    <name type="scientific">Sodiomyces alkalinus (strain CBS 110278 / VKM F-3762 / F11)</name>
    <name type="common">Alkaliphilic filamentous fungus</name>
    <dbReference type="NCBI Taxonomy" id="1314773"/>
    <lineage>
        <taxon>Eukaryota</taxon>
        <taxon>Fungi</taxon>
        <taxon>Dikarya</taxon>
        <taxon>Ascomycota</taxon>
        <taxon>Pezizomycotina</taxon>
        <taxon>Sordariomycetes</taxon>
        <taxon>Hypocreomycetidae</taxon>
        <taxon>Glomerellales</taxon>
        <taxon>Plectosphaerellaceae</taxon>
        <taxon>Sodiomyces</taxon>
    </lineage>
</organism>
<evidence type="ECO:0000313" key="2">
    <source>
        <dbReference type="Proteomes" id="UP000272025"/>
    </source>
</evidence>
<dbReference type="AlphaFoldDB" id="A0A3N2PUS2"/>
<keyword evidence="2" id="KW-1185">Reference proteome</keyword>
<dbReference type="EMBL" id="ML119056">
    <property type="protein sequence ID" value="ROT38253.1"/>
    <property type="molecule type" value="Genomic_DNA"/>
</dbReference>
<reference evidence="1 2" key="1">
    <citation type="journal article" date="2018" name="Mol. Ecol.">
        <title>The obligate alkalophilic soda-lake fungus Sodiomyces alkalinus has shifted to a protein diet.</title>
        <authorList>
            <person name="Grum-Grzhimaylo A.A."/>
            <person name="Falkoski D.L."/>
            <person name="van den Heuvel J."/>
            <person name="Valero-Jimenez C.A."/>
            <person name="Min B."/>
            <person name="Choi I.G."/>
            <person name="Lipzen A."/>
            <person name="Daum C.G."/>
            <person name="Aanen D.K."/>
            <person name="Tsang A."/>
            <person name="Henrissat B."/>
            <person name="Bilanenko E.N."/>
            <person name="de Vries R.P."/>
            <person name="van Kan J.A.L."/>
            <person name="Grigoriev I.V."/>
            <person name="Debets A.J.M."/>
        </authorList>
    </citation>
    <scope>NUCLEOTIDE SEQUENCE [LARGE SCALE GENOMIC DNA]</scope>
    <source>
        <strain evidence="1 2">F11</strain>
    </source>
</reference>
<accession>A0A3N2PUS2</accession>
<evidence type="ECO:0000313" key="1">
    <source>
        <dbReference type="EMBL" id="ROT38253.1"/>
    </source>
</evidence>
<dbReference type="RefSeq" id="XP_028466059.1">
    <property type="nucleotide sequence ID" value="XM_028614288.1"/>
</dbReference>
<proteinExistence type="predicted"/>
<name>A0A3N2PUS2_SODAK</name>
<dbReference type="GeneID" id="39582766"/>